<dbReference type="InterPro" id="IPR020845">
    <property type="entry name" value="AMP-binding_CS"/>
</dbReference>
<dbReference type="EMBL" id="CP090173">
    <property type="protein sequence ID" value="UJO23638.1"/>
    <property type="molecule type" value="Genomic_DNA"/>
</dbReference>
<proteinExistence type="predicted"/>
<gene>
    <name evidence="6" type="ORF">CLAFUR5_12895</name>
</gene>
<evidence type="ECO:0000259" key="5">
    <source>
        <dbReference type="PROSITE" id="PS50075"/>
    </source>
</evidence>
<dbReference type="Pfam" id="PF00550">
    <property type="entry name" value="PP-binding"/>
    <property type="match status" value="2"/>
</dbReference>
<dbReference type="CDD" id="cd05930">
    <property type="entry name" value="A_NRPS"/>
    <property type="match status" value="1"/>
</dbReference>
<dbReference type="Pfam" id="PF00501">
    <property type="entry name" value="AMP-binding"/>
    <property type="match status" value="2"/>
</dbReference>
<dbReference type="GO" id="GO:0005737">
    <property type="term" value="C:cytoplasm"/>
    <property type="evidence" value="ECO:0007669"/>
    <property type="project" value="TreeGrafter"/>
</dbReference>
<dbReference type="SMART" id="SM00823">
    <property type="entry name" value="PKS_PP"/>
    <property type="match status" value="2"/>
</dbReference>
<reference evidence="6" key="1">
    <citation type="submission" date="2021-12" db="EMBL/GenBank/DDBJ databases">
        <authorList>
            <person name="Zaccaron A."/>
            <person name="Stergiopoulos I."/>
        </authorList>
    </citation>
    <scope>NUCLEOTIDE SEQUENCE</scope>
    <source>
        <strain evidence="6">Race5_Kim</strain>
    </source>
</reference>
<dbReference type="PROSITE" id="PS50075">
    <property type="entry name" value="CARRIER"/>
    <property type="match status" value="2"/>
</dbReference>
<dbReference type="OrthoDB" id="416786at2759"/>
<dbReference type="GO" id="GO:0043041">
    <property type="term" value="P:amino acid activation for nonribosomal peptide biosynthetic process"/>
    <property type="evidence" value="ECO:0007669"/>
    <property type="project" value="TreeGrafter"/>
</dbReference>
<dbReference type="InterPro" id="IPR036736">
    <property type="entry name" value="ACP-like_sf"/>
</dbReference>
<evidence type="ECO:0000256" key="3">
    <source>
        <dbReference type="ARBA" id="ARBA00022598"/>
    </source>
</evidence>
<dbReference type="SUPFAM" id="SSF52777">
    <property type="entry name" value="CoA-dependent acyltransferases"/>
    <property type="match status" value="5"/>
</dbReference>
<protein>
    <submittedName>
        <fullName evidence="6">Nonribosomal peptide synthetase TES</fullName>
    </submittedName>
</protein>
<evidence type="ECO:0000256" key="4">
    <source>
        <dbReference type="ARBA" id="ARBA00022737"/>
    </source>
</evidence>
<keyword evidence="2" id="KW-0597">Phosphoprotein</keyword>
<name>A0A9Q8PJJ9_PASFU</name>
<evidence type="ECO:0000256" key="2">
    <source>
        <dbReference type="ARBA" id="ARBA00022553"/>
    </source>
</evidence>
<reference evidence="6" key="2">
    <citation type="journal article" date="2022" name="Microb. Genom.">
        <title>A chromosome-scale genome assembly of the tomato pathogen Cladosporium fulvum reveals a compartmentalized genome architecture and the presence of a dispensable chromosome.</title>
        <authorList>
            <person name="Zaccaron A.Z."/>
            <person name="Chen L.H."/>
            <person name="Samaras A."/>
            <person name="Stergiopoulos I."/>
        </authorList>
    </citation>
    <scope>NUCLEOTIDE SEQUENCE</scope>
    <source>
        <strain evidence="6">Race5_Kim</strain>
    </source>
</reference>
<dbReference type="NCBIfam" id="TIGR01733">
    <property type="entry name" value="AA-adenyl-dom"/>
    <property type="match status" value="1"/>
</dbReference>
<dbReference type="RefSeq" id="XP_047768004.1">
    <property type="nucleotide sequence ID" value="XM_047912043.1"/>
</dbReference>
<dbReference type="SUPFAM" id="SSF53335">
    <property type="entry name" value="S-adenosyl-L-methionine-dependent methyltransferases"/>
    <property type="match status" value="1"/>
</dbReference>
<dbReference type="SUPFAM" id="SSF56801">
    <property type="entry name" value="Acetyl-CoA synthetase-like"/>
    <property type="match status" value="2"/>
</dbReference>
<dbReference type="InterPro" id="IPR001242">
    <property type="entry name" value="Condensation_dom"/>
</dbReference>
<dbReference type="CDD" id="cd05918">
    <property type="entry name" value="A_NRPS_SidN3_like"/>
    <property type="match status" value="1"/>
</dbReference>
<dbReference type="InterPro" id="IPR020806">
    <property type="entry name" value="PKS_PP-bd"/>
</dbReference>
<dbReference type="InterPro" id="IPR000873">
    <property type="entry name" value="AMP-dep_synth/lig_dom"/>
</dbReference>
<sequence>MALAFGNMENSSLVVKDHRAPHDGRTKDSLLGRIREEAPPDHCNTQSFGRHDFKVERSLCQRLQVSSALHEYDLKTVLFAAFRAALYRTTGASDLTVGILSNVTSAPGNIGHDDVHDTQLHSISTKIEDNTRFVDLLQQAKGRLDQARDLDLGISAEATLSQSTLRHADSRIIFALRERPIEPDSHITKLYPSSDIIGSDIIWHFWLDEEGGSGNVYFANRAIDRDSIISLVSVFLGVLESGSDDPTTSCAQLLLLSNFSSIVPDPSRAVPKQHTSVCDAFREQVTRHPNTIAVKDSSQTLTYSELDTLSQKISNWLARRRCAAETMIGVLAGRSVVAVTTYIGILGANHAYVPLDIRSPVERLNHMLSSMGNQPLVLYGPGLESLAARMADAEYVSIAQILDDNVPVTPVEHMLPLPATLAAVIFTSGSTGRPKGVMIEHRAIVRVAKQESYQITPHSAEETSVVAHLLNPAFDAAMMEIYTALLNGHTLYCVDESILLDSHSLSEAFVRQSVKMAVFTPALLDHCLREAPVLFKQLKILVVGGDRFKASHARQLKRLVQGEVFNGYGPTENTVVSTLYRIPADDEHISDDVPIGQAVTGSFAIVADTKQRMVPVPPGVIGELIVGGDGLARGYLDTQLNVDRFVQISINGTAVRAYRTGDLARLRPSDMQLQFMGRIDHQVKIRGHRVEVDEIDRVLMSHSAIDSATTILYIPDNAEELDLVSFVTKSPGSRYADLGLDLAISNLGRDFVGWTSMYDGTLIPRHEMEEWLEDTIRTIQESCPGGALGKVLEVGTGSGMMLFNLTPMSTQYVGLEPSLDAVNFVNSAIESIADIKGKARVHQGTASGIGRWMDDCQPDLVVINSVSMYFPSAAYIYKIIEDCIGQLRPYQKTRLFFGDVRSYALYHEFLTHKACHNAVAEMTIGDLCAIVDEQMSREKEMLIDPGLFTALPVKFSGSIEHVEILPKRMHATNELSCFRYAAVVHMCGAAASPSQVHELAPDEWMDVSVERLDRAAIEKQLMVKSRSSSSSDIVLALSSIPYSKIAADKAIVDAIRVPGALGQQVEDLTKRFHEHTDAPLSWDAAGLHQLAKAAGLEVQVSWARQYSQRGGMDAVFFQPRGEMHCRRALKFPVDHDNRDPRTLCNQPIQVDGRIALQQELEVWARDKLPPYMMPRAVLVIDQMPLTNNGKVDHKKLAKMAASEFAAAIKRDSARNPPTRSVDSSIETKLKELWAMVLDVPVASIAADDHFVRKGGDSIKAMRLAAAARRHGLTLKIPGILTSPRLRDMARTVHEEAVEQQFSVQPATHIDVAPFEMLQYTSEAEARSSAMTQCDISAHSIEDIFPCTPLQAGLVALNLANPSDYIGRHVKQLLPTTGIERFQVAFGDVVRAHPILRSRIIYLPGDNFVQVVTKSQISWSLGTSVEEYTKKDRQNHMGLGQPLVRAAVITEGTQRYFILTAHHSLFDGWSMRILFDALDRAYHSLPISPPPPFQNFIKALVQHNQSEAGKQAWRANLMDNEAEQFPRLPNPGYRPKSDSLHHCRFQDMSWGEMDVTAAVAVRAALAILISQRENVQDVVFGTALAGRDSIPVAGIEEMTGPTLTTLLTRVTFACSQETVGDFLVRLQNDWAALSRYEHMGLAAIRDLSEDAHRATEFQTLLVVQPSKESLKHGENGHSLFKHEASVRAADNDLGAISTYAMVMECQLSKNGVDIRVTFDSAVVPEAQMRQMLSQYETILRKLCLPEAREQRLSEIEWLGEIDMSAIWKCNAKMPEAIESATHDLLSSTIRQRPSAQAIAAWDGDLTYEELDGLSTRLADHLLDHGVVDAVAVAIYIEKSKWTAVAMLAVMKAGGTSCLLDPSLPVARLQSMVDQLGPRIILASPRQRVSAQALFKELIVVVDAANATQWSSATSGRALPSVDPATPLYVVFTSGSTGAPKGVVISHGSFSSAIVHQHPRRSVGEDSRVYDFSSLAFDGSWFNLLHTLYAGGCVCIPSDTDRQNDLSGSILRLGATFAFLTPTVASTLDIAALRALESLEIGGEAADEDEMQRIQVHTSVRFIYGPSECTPITTMTKPGAHALSIGRPAGVLAWLVDPQHTERLVGVGCIAELWLEGPLVGTGYYKDPNRTAASFVENPPWLLRDRPGRPGRKGRAYRTGDLVRYQPDGSLTFVGRNNMQQVKVRGQRVELLDVQHNVQDVLKKSLPEVSVIADVCGPKKDTLVAFVHVQNKSWAALSFNEQTSLLREKAGNAKNELAGMVPKYMIPALFVPLESFPLSPTGKLDRRRLQAMPNELTQEQRNACSLLPSHDALAADQSRSCTEEEVRSPCTEEKLRSLWAMALNIDAESITTEDNFFHRGGDSLLAMKLVNAARRAGVSLSVADVWTWPQLSSLAAHVGICSSTNTSPGRMVEPATAATVDHDAHFSMTLPSETLPSNKPPSSETLPVTWSQYQFLNGTVNGYSAHVYHLLVDIPAGCDKEQVKNACSRLLHDFDVLRVRFVCSPYRVHQVFDDYQENQLPWQELQANDLDTLDTINRFCEADRATLGARPHPQTATTRFVLMHRQQRPHKLVMRLCHAQYDGVSIPRMLSTLTRLLHSGTAPAPPRSFADYLRYVLAQSPESYPYWRKLLQGTKAPTVIPSTKHRASVGVHLIRVSHTIPQPTIVASSAQTPAVRFLASCAAMLAQTTATRDVVFGCIISGRSSVPEDLQDVCGPCLNEIPVRVTFSDCSLAAITPQSAFEVLRQQMLESSAHDAVGFDEIAAHCTCWGEEVDDFGLTAHYQNSANLDLGVNVAKEISCVQHEDDLPVPKANYIEVEAVPLPDKTVRMSIMGKSSHYDERFLARLLHMVCGNYRM</sequence>
<dbReference type="Gene3D" id="3.40.50.12780">
    <property type="entry name" value="N-terminal domain of ligase-like"/>
    <property type="match status" value="1"/>
</dbReference>
<feature type="domain" description="Carrier" evidence="5">
    <location>
        <begin position="2327"/>
        <end position="2400"/>
    </location>
</feature>
<dbReference type="Gene3D" id="1.10.1200.10">
    <property type="entry name" value="ACP-like"/>
    <property type="match status" value="2"/>
</dbReference>
<dbReference type="FunFam" id="1.10.1200.10:FF:000005">
    <property type="entry name" value="Nonribosomal peptide synthetase 1"/>
    <property type="match status" value="1"/>
</dbReference>
<dbReference type="SMART" id="SM01294">
    <property type="entry name" value="PKS_PP_betabranch"/>
    <property type="match status" value="1"/>
</dbReference>
<dbReference type="PANTHER" id="PTHR45527:SF1">
    <property type="entry name" value="FATTY ACID SYNTHASE"/>
    <property type="match status" value="1"/>
</dbReference>
<dbReference type="CDD" id="cd19545">
    <property type="entry name" value="FUM14_C_NRPS-like"/>
    <property type="match status" value="1"/>
</dbReference>
<organism evidence="6 7">
    <name type="scientific">Passalora fulva</name>
    <name type="common">Tomato leaf mold</name>
    <name type="synonym">Cladosporium fulvum</name>
    <dbReference type="NCBI Taxonomy" id="5499"/>
    <lineage>
        <taxon>Eukaryota</taxon>
        <taxon>Fungi</taxon>
        <taxon>Dikarya</taxon>
        <taxon>Ascomycota</taxon>
        <taxon>Pezizomycotina</taxon>
        <taxon>Dothideomycetes</taxon>
        <taxon>Dothideomycetidae</taxon>
        <taxon>Mycosphaerellales</taxon>
        <taxon>Mycosphaerellaceae</taxon>
        <taxon>Fulvia</taxon>
    </lineage>
</organism>
<evidence type="ECO:0000313" key="6">
    <source>
        <dbReference type="EMBL" id="UJO23638.1"/>
    </source>
</evidence>
<dbReference type="PROSITE" id="PS00455">
    <property type="entry name" value="AMP_BINDING"/>
    <property type="match status" value="2"/>
</dbReference>
<dbReference type="InterPro" id="IPR009081">
    <property type="entry name" value="PP-bd_ACP"/>
</dbReference>
<dbReference type="Gene3D" id="3.30.559.10">
    <property type="entry name" value="Chloramphenicol acetyltransferase-like domain"/>
    <property type="match status" value="2"/>
</dbReference>
<evidence type="ECO:0000256" key="1">
    <source>
        <dbReference type="ARBA" id="ARBA00022450"/>
    </source>
</evidence>
<dbReference type="Gene3D" id="3.40.50.980">
    <property type="match status" value="2"/>
</dbReference>
<dbReference type="Gene3D" id="3.40.50.150">
    <property type="entry name" value="Vaccinia Virus protein VP39"/>
    <property type="match status" value="1"/>
</dbReference>
<evidence type="ECO:0000313" key="7">
    <source>
        <dbReference type="Proteomes" id="UP000756132"/>
    </source>
</evidence>
<keyword evidence="3" id="KW-0436">Ligase</keyword>
<dbReference type="FunFam" id="3.30.300.30:FF:000015">
    <property type="entry name" value="Nonribosomal peptide synthase SidD"/>
    <property type="match status" value="1"/>
</dbReference>
<accession>A0A9Q8PJJ9</accession>
<dbReference type="GeneID" id="71992773"/>
<dbReference type="KEGG" id="ffu:CLAFUR5_12895"/>
<dbReference type="Pfam" id="PF00668">
    <property type="entry name" value="Condensation"/>
    <property type="match status" value="2"/>
</dbReference>
<feature type="domain" description="Carrier" evidence="5">
    <location>
        <begin position="1223"/>
        <end position="1296"/>
    </location>
</feature>
<keyword evidence="4" id="KW-0677">Repeat</keyword>
<dbReference type="Gene3D" id="2.30.38.10">
    <property type="entry name" value="Luciferase, Domain 3"/>
    <property type="match status" value="1"/>
</dbReference>
<dbReference type="Proteomes" id="UP000756132">
    <property type="component" value="Chromosome 11"/>
</dbReference>
<dbReference type="GO" id="GO:0044550">
    <property type="term" value="P:secondary metabolite biosynthetic process"/>
    <property type="evidence" value="ECO:0007669"/>
    <property type="project" value="TreeGrafter"/>
</dbReference>
<dbReference type="FunFam" id="3.30.300.30:FF:000084">
    <property type="entry name" value="Enniatin synthase"/>
    <property type="match status" value="1"/>
</dbReference>
<dbReference type="GO" id="GO:0031177">
    <property type="term" value="F:phosphopantetheine binding"/>
    <property type="evidence" value="ECO:0007669"/>
    <property type="project" value="InterPro"/>
</dbReference>
<keyword evidence="7" id="KW-1185">Reference proteome</keyword>
<dbReference type="InterPro" id="IPR010071">
    <property type="entry name" value="AA_adenyl_dom"/>
</dbReference>
<dbReference type="InterPro" id="IPR029063">
    <property type="entry name" value="SAM-dependent_MTases_sf"/>
</dbReference>
<dbReference type="SUPFAM" id="SSF47336">
    <property type="entry name" value="ACP-like"/>
    <property type="match status" value="2"/>
</dbReference>
<dbReference type="InterPro" id="IPR045851">
    <property type="entry name" value="AMP-bd_C_sf"/>
</dbReference>
<dbReference type="GO" id="GO:0016874">
    <property type="term" value="F:ligase activity"/>
    <property type="evidence" value="ECO:0007669"/>
    <property type="project" value="UniProtKB-KW"/>
</dbReference>
<dbReference type="Gene3D" id="3.30.300.30">
    <property type="match status" value="3"/>
</dbReference>
<dbReference type="Gene3D" id="3.30.559.30">
    <property type="entry name" value="Nonribosomal peptide synthetase, condensation domain"/>
    <property type="match status" value="3"/>
</dbReference>
<dbReference type="InterPro" id="IPR023213">
    <property type="entry name" value="CAT-like_dom_sf"/>
</dbReference>
<keyword evidence="1" id="KW-0596">Phosphopantetheine</keyword>
<dbReference type="PANTHER" id="PTHR45527">
    <property type="entry name" value="NONRIBOSOMAL PEPTIDE SYNTHETASE"/>
    <property type="match status" value="1"/>
</dbReference>
<dbReference type="InterPro" id="IPR042099">
    <property type="entry name" value="ANL_N_sf"/>
</dbReference>